<reference evidence="4 5" key="1">
    <citation type="submission" date="2019-03" db="EMBL/GenBank/DDBJ databases">
        <title>Genomic Encyclopedia of Type Strains, Phase IV (KMG-IV): sequencing the most valuable type-strain genomes for metagenomic binning, comparative biology and taxonomic classification.</title>
        <authorList>
            <person name="Goeker M."/>
        </authorList>
    </citation>
    <scope>NUCLEOTIDE SEQUENCE [LARGE SCALE GENOMIC DNA]</scope>
    <source>
        <strain evidence="4 5">DSM 101688</strain>
    </source>
</reference>
<feature type="domain" description="Aldehyde dehydrogenase" evidence="3">
    <location>
        <begin position="35"/>
        <end position="494"/>
    </location>
</feature>
<evidence type="ECO:0000313" key="5">
    <source>
        <dbReference type="Proteomes" id="UP000295304"/>
    </source>
</evidence>
<dbReference type="InterPro" id="IPR016163">
    <property type="entry name" value="Ald_DH_C"/>
</dbReference>
<dbReference type="EMBL" id="SLZW01000010">
    <property type="protein sequence ID" value="TCS60549.1"/>
    <property type="molecule type" value="Genomic_DNA"/>
</dbReference>
<keyword evidence="2" id="KW-0560">Oxidoreductase</keyword>
<dbReference type="InterPro" id="IPR016161">
    <property type="entry name" value="Ald_DH/histidinol_DH"/>
</dbReference>
<dbReference type="PANTHER" id="PTHR43353:SF5">
    <property type="entry name" value="SUCCINATE-SEMIALDEHYDE DEHYDROGENASE, MITOCHONDRIAL"/>
    <property type="match status" value="1"/>
</dbReference>
<dbReference type="SUPFAM" id="SSF53720">
    <property type="entry name" value="ALDH-like"/>
    <property type="match status" value="1"/>
</dbReference>
<dbReference type="RefSeq" id="WP_132939863.1">
    <property type="nucleotide sequence ID" value="NZ_CP119676.1"/>
</dbReference>
<dbReference type="Gene3D" id="3.40.605.10">
    <property type="entry name" value="Aldehyde Dehydrogenase, Chain A, domain 1"/>
    <property type="match status" value="1"/>
</dbReference>
<sequence length="500" mass="52998">MTRTQATPTPLHHALIEDFKAQGLLIERAYVNGAWIAARDGASYGVFNPSDGAFLGSVPALSADQAKDAIDGAHDAFSDWARTMPNVRAQKLRRWAELMRDEREDLALIMTLEQGKPLREAVGEIDYAAGFLDWFADEALRLAPRGVTSPLKDRATALSRAPVGVCALITPWNFPAAMITRKAAAALAVGCTVVVKPAPETPFSALALAVLAEKAGIEPGIFNVITGDAPMLAKVLCDDARVRALSFTGSTRVGRLLLEWAAPTVKRVSMELGGHAPFIVFADADLDKAVDDAIAAKFQTSGQDCLAANRILVEGDVYEAFAERFAEKAAALVVGDGLQPGVEIGPLMHEGAVEKCRDHVEDALKKGARLLAGGGRHPLGGLFFQPTVLKDVTSEMKIFSEETFGPVAALTPFKDEAEAIAIANATEYGLAAYVQTQNGARAQRLAVGLDFGMLAVNCVKMTGAPVPFGGMKQSGLGREGGAMGIDAFSDVKYVCMATNI</sequence>
<gene>
    <name evidence="4" type="ORF">EDD55_11023</name>
</gene>
<accession>A0A4R3J3Y3</accession>
<dbReference type="Gene3D" id="3.40.309.10">
    <property type="entry name" value="Aldehyde Dehydrogenase, Chain A, domain 2"/>
    <property type="match status" value="1"/>
</dbReference>
<dbReference type="InterPro" id="IPR050740">
    <property type="entry name" value="Aldehyde_DH_Superfamily"/>
</dbReference>
<dbReference type="FunFam" id="3.40.605.10:FF:000005">
    <property type="entry name" value="Succinate-semialdehyde dehydrogenase I"/>
    <property type="match status" value="1"/>
</dbReference>
<comment type="similarity">
    <text evidence="1">Belongs to the aldehyde dehydrogenase family.</text>
</comment>
<protein>
    <submittedName>
        <fullName evidence="4">Aspartate-semialdehyde dehydrogenase</fullName>
    </submittedName>
</protein>
<dbReference type="OrthoDB" id="9772584at2"/>
<dbReference type="GO" id="GO:0009450">
    <property type="term" value="P:gamma-aminobutyric acid catabolic process"/>
    <property type="evidence" value="ECO:0007669"/>
    <property type="project" value="TreeGrafter"/>
</dbReference>
<dbReference type="GO" id="GO:0004777">
    <property type="term" value="F:succinate-semialdehyde dehydrogenase (NAD+) activity"/>
    <property type="evidence" value="ECO:0007669"/>
    <property type="project" value="TreeGrafter"/>
</dbReference>
<keyword evidence="5" id="KW-1185">Reference proteome</keyword>
<dbReference type="CDD" id="cd07103">
    <property type="entry name" value="ALDH_F5_SSADH_GabD"/>
    <property type="match status" value="1"/>
</dbReference>
<dbReference type="InterPro" id="IPR016162">
    <property type="entry name" value="Ald_DH_N"/>
</dbReference>
<name>A0A4R3J3Y3_9PROT</name>
<dbReference type="Pfam" id="PF00171">
    <property type="entry name" value="Aldedh"/>
    <property type="match status" value="1"/>
</dbReference>
<evidence type="ECO:0000256" key="1">
    <source>
        <dbReference type="ARBA" id="ARBA00009986"/>
    </source>
</evidence>
<dbReference type="InterPro" id="IPR016160">
    <property type="entry name" value="Ald_DH_CS_CYS"/>
</dbReference>
<evidence type="ECO:0000259" key="3">
    <source>
        <dbReference type="Pfam" id="PF00171"/>
    </source>
</evidence>
<proteinExistence type="inferred from homology"/>
<dbReference type="Proteomes" id="UP000295304">
    <property type="component" value="Unassembled WGS sequence"/>
</dbReference>
<evidence type="ECO:0000256" key="2">
    <source>
        <dbReference type="ARBA" id="ARBA00023002"/>
    </source>
</evidence>
<dbReference type="FunFam" id="3.40.309.10:FF:000004">
    <property type="entry name" value="Succinate-semialdehyde dehydrogenase I"/>
    <property type="match status" value="1"/>
</dbReference>
<evidence type="ECO:0000313" key="4">
    <source>
        <dbReference type="EMBL" id="TCS60549.1"/>
    </source>
</evidence>
<dbReference type="PANTHER" id="PTHR43353">
    <property type="entry name" value="SUCCINATE-SEMIALDEHYDE DEHYDROGENASE, MITOCHONDRIAL"/>
    <property type="match status" value="1"/>
</dbReference>
<dbReference type="AlphaFoldDB" id="A0A4R3J3Y3"/>
<dbReference type="InterPro" id="IPR015590">
    <property type="entry name" value="Aldehyde_DH_dom"/>
</dbReference>
<organism evidence="4 5">
    <name type="scientific">Varunaivibrio sulfuroxidans</name>
    <dbReference type="NCBI Taxonomy" id="1773489"/>
    <lineage>
        <taxon>Bacteria</taxon>
        <taxon>Pseudomonadati</taxon>
        <taxon>Pseudomonadota</taxon>
        <taxon>Alphaproteobacteria</taxon>
        <taxon>Rhodospirillales</taxon>
        <taxon>Magnetovibrionaceae</taxon>
        <taxon>Varunaivibrio</taxon>
    </lineage>
</organism>
<comment type="caution">
    <text evidence="4">The sequence shown here is derived from an EMBL/GenBank/DDBJ whole genome shotgun (WGS) entry which is preliminary data.</text>
</comment>
<dbReference type="PROSITE" id="PS00070">
    <property type="entry name" value="ALDEHYDE_DEHYDR_CYS"/>
    <property type="match status" value="1"/>
</dbReference>